<name>A0A494XF19_9BURK</name>
<sequence>MNDPYERRALLLHLGSALQTLSRILEHEGNDDTIGELVATQPFLSDVPLIEHVMERMTVRDFAAGLLHAFCLWPQQLLEDSLDYGALASSVRDHLFVGNPRGWAAYLATVRQDVPRFGEGLAPLNGSSALAERVRKLA</sequence>
<protein>
    <submittedName>
        <fullName evidence="1">Uncharacterized protein</fullName>
    </submittedName>
</protein>
<dbReference type="AlphaFoldDB" id="A0A494XF19"/>
<dbReference type="RefSeq" id="WP_121277743.1">
    <property type="nucleotide sequence ID" value="NZ_RBZV01000003.1"/>
</dbReference>
<organism evidence="1 2">
    <name type="scientific">Trinickia fusca</name>
    <dbReference type="NCBI Taxonomy" id="2419777"/>
    <lineage>
        <taxon>Bacteria</taxon>
        <taxon>Pseudomonadati</taxon>
        <taxon>Pseudomonadota</taxon>
        <taxon>Betaproteobacteria</taxon>
        <taxon>Burkholderiales</taxon>
        <taxon>Burkholderiaceae</taxon>
        <taxon>Trinickia</taxon>
    </lineage>
</organism>
<evidence type="ECO:0000313" key="2">
    <source>
        <dbReference type="Proteomes" id="UP000280434"/>
    </source>
</evidence>
<keyword evidence="2" id="KW-1185">Reference proteome</keyword>
<dbReference type="Proteomes" id="UP000280434">
    <property type="component" value="Unassembled WGS sequence"/>
</dbReference>
<gene>
    <name evidence="1" type="ORF">D7S89_11355</name>
</gene>
<evidence type="ECO:0000313" key="1">
    <source>
        <dbReference type="EMBL" id="RKP49355.1"/>
    </source>
</evidence>
<accession>A0A494XF19</accession>
<proteinExistence type="predicted"/>
<comment type="caution">
    <text evidence="1">The sequence shown here is derived from an EMBL/GenBank/DDBJ whole genome shotgun (WGS) entry which is preliminary data.</text>
</comment>
<dbReference type="EMBL" id="RBZV01000003">
    <property type="protein sequence ID" value="RKP49355.1"/>
    <property type="molecule type" value="Genomic_DNA"/>
</dbReference>
<dbReference type="OrthoDB" id="9025571at2"/>
<reference evidence="1 2" key="1">
    <citation type="submission" date="2018-10" db="EMBL/GenBank/DDBJ databases">
        <title>Paraburkholderia sp. 7MK8-2, isolated from soil.</title>
        <authorList>
            <person name="Gao Z.-H."/>
            <person name="Qiu L.-H."/>
        </authorList>
    </citation>
    <scope>NUCLEOTIDE SEQUENCE [LARGE SCALE GENOMIC DNA]</scope>
    <source>
        <strain evidence="1 2">7MK8-2</strain>
    </source>
</reference>